<reference evidence="2" key="1">
    <citation type="submission" date="2022-11" db="UniProtKB">
        <authorList>
            <consortium name="WormBaseParasite"/>
        </authorList>
    </citation>
    <scope>IDENTIFICATION</scope>
</reference>
<name>A0AC35G907_9BILA</name>
<protein>
    <submittedName>
        <fullName evidence="2">C3H1-type domain-containing protein</fullName>
    </submittedName>
</protein>
<accession>A0AC35G907</accession>
<evidence type="ECO:0000313" key="2">
    <source>
        <dbReference type="WBParaSite" id="PS1159_v2.g2891.t1"/>
    </source>
</evidence>
<evidence type="ECO:0000313" key="1">
    <source>
        <dbReference type="Proteomes" id="UP000887580"/>
    </source>
</evidence>
<organism evidence="1 2">
    <name type="scientific">Panagrolaimus sp. PS1159</name>
    <dbReference type="NCBI Taxonomy" id="55785"/>
    <lineage>
        <taxon>Eukaryota</taxon>
        <taxon>Metazoa</taxon>
        <taxon>Ecdysozoa</taxon>
        <taxon>Nematoda</taxon>
        <taxon>Chromadorea</taxon>
        <taxon>Rhabditida</taxon>
        <taxon>Tylenchina</taxon>
        <taxon>Panagrolaimomorpha</taxon>
        <taxon>Panagrolaimoidea</taxon>
        <taxon>Panagrolaimidae</taxon>
        <taxon>Panagrolaimus</taxon>
    </lineage>
</organism>
<proteinExistence type="predicted"/>
<dbReference type="Proteomes" id="UP000887580">
    <property type="component" value="Unplaced"/>
</dbReference>
<sequence length="210" mass="24218">MDLSRLSSTSTSAENNGMIHGMPVEEWRALSDEERAEYQRNRRREAAFKTAMCKIFREKGECPYGDGCRFAHDTRELRPPPNLHPKHKTVLCRNFSITGSCRYGARCQFIHRERDNSDSRLSPDRRNQFSQSLHARAVINSHNQTFQQRTPRANDNNNTSNEIHFSDSFAQMILHVSGQNVANAHFNDDNHFIEYGQSVLDQPFSKSCLN</sequence>
<dbReference type="WBParaSite" id="PS1159_v2.g2891.t1">
    <property type="protein sequence ID" value="PS1159_v2.g2891.t1"/>
    <property type="gene ID" value="PS1159_v2.g2891"/>
</dbReference>